<dbReference type="NCBIfam" id="NF047539">
    <property type="entry name" value="XAC2610_fam"/>
    <property type="match status" value="1"/>
</dbReference>
<sequence length="249" mass="28548">MHKKPIIFTIFLFCCIGGGIISKANLLAVENSTAEYSVDHEINSKDVLDSATTDMLKAPVPDQYSKYINVQATEHMPDLSFELIGKIEEDDYNTNFYYPVKLVIKADTKIIQEIQFDEDDFAPCTLDTFDFEYGDFKFDGYGGFKILSTSMGKNPSYYFWVWDKTENSFIESQDLKIVGSISFDYDNQVINVTNRGSATGHEFTSYKYIDDKLTLIEKVIDPDKDGYRKTYKLVNSELELIETIESQLK</sequence>
<protein>
    <submittedName>
        <fullName evidence="1">Uncharacterized protein</fullName>
    </submittedName>
</protein>
<dbReference type="Proteomes" id="UP000198970">
    <property type="component" value="Chromosome I"/>
</dbReference>
<keyword evidence="2" id="KW-1185">Reference proteome</keyword>
<name>A0ABY1CDH3_9FIRM</name>
<gene>
    <name evidence="1" type="ORF">SAMN02745906_3382</name>
</gene>
<proteinExistence type="predicted"/>
<organism evidence="1 2">
    <name type="scientific">Lacrimispora sphenoides JCM 1415</name>
    <dbReference type="NCBI Taxonomy" id="1297793"/>
    <lineage>
        <taxon>Bacteria</taxon>
        <taxon>Bacillati</taxon>
        <taxon>Bacillota</taxon>
        <taxon>Clostridia</taxon>
        <taxon>Lachnospirales</taxon>
        <taxon>Lachnospiraceae</taxon>
        <taxon>Lacrimispora</taxon>
    </lineage>
</organism>
<dbReference type="RefSeq" id="WP_100042966.1">
    <property type="nucleotide sequence ID" value="NZ_LT630003.1"/>
</dbReference>
<dbReference type="EMBL" id="LT630003">
    <property type="protein sequence ID" value="SET95512.1"/>
    <property type="molecule type" value="Genomic_DNA"/>
</dbReference>
<accession>A0ABY1CDH3</accession>
<evidence type="ECO:0000313" key="2">
    <source>
        <dbReference type="Proteomes" id="UP000198970"/>
    </source>
</evidence>
<dbReference type="InterPro" id="IPR058087">
    <property type="entry name" value="XAC2610_dom"/>
</dbReference>
<evidence type="ECO:0000313" key="1">
    <source>
        <dbReference type="EMBL" id="SET95512.1"/>
    </source>
</evidence>
<reference evidence="1 2" key="1">
    <citation type="submission" date="2016-10" db="EMBL/GenBank/DDBJ databases">
        <authorList>
            <person name="Varghese N."/>
            <person name="Submissions S."/>
        </authorList>
    </citation>
    <scope>NUCLEOTIDE SEQUENCE [LARGE SCALE GENOMIC DNA]</scope>
    <source>
        <strain evidence="1 2">ATCC 19403</strain>
    </source>
</reference>